<feature type="region of interest" description="Disordered" evidence="1">
    <location>
        <begin position="1"/>
        <end position="33"/>
    </location>
</feature>
<dbReference type="CDD" id="cd02989">
    <property type="entry name" value="Phd_like_TxnDC9"/>
    <property type="match status" value="1"/>
</dbReference>
<protein>
    <submittedName>
        <fullName evidence="2">GTPase inhibitor</fullName>
    </submittedName>
</protein>
<dbReference type="PANTHER" id="PTHR21148">
    <property type="entry name" value="THIOREDOXIN DOMAIN-CONTAINING PROTEIN 9"/>
    <property type="match status" value="1"/>
</dbReference>
<dbReference type="Gene3D" id="3.40.30.10">
    <property type="entry name" value="Glutaredoxin"/>
    <property type="match status" value="1"/>
</dbReference>
<sequence>MSEHDAKVASLVARLNEPSTSEAGSSRTPATEIDDDDIFAELEAEIENDSSAAFREHGMEQLKREMEQLQKMKSVGHGQYREVTDEKEVVQLSANEPRCVIHFFHHKFKRCEIMDKHLQRLAPKYFGTLFIRVFVENVPWLVERLGVKVLPCVMTFINGTSKDRFIGFEDLGNSDEFETATLEWKLINSGVVQKDESFGPSVTYGTKTAVRQHIRSRDTEDNDSDFDLDE</sequence>
<proteinExistence type="predicted"/>
<dbReference type="SUPFAM" id="SSF52833">
    <property type="entry name" value="Thioredoxin-like"/>
    <property type="match status" value="1"/>
</dbReference>
<name>A0A4Q9MYK7_9APHY</name>
<reference evidence="2" key="1">
    <citation type="submission" date="2019-01" db="EMBL/GenBank/DDBJ databases">
        <title>Draft genome sequences of three monokaryotic isolates of the white-rot basidiomycete fungus Dichomitus squalens.</title>
        <authorList>
            <consortium name="DOE Joint Genome Institute"/>
            <person name="Lopez S.C."/>
            <person name="Andreopoulos B."/>
            <person name="Pangilinan J."/>
            <person name="Lipzen A."/>
            <person name="Riley R."/>
            <person name="Ahrendt S."/>
            <person name="Ng V."/>
            <person name="Barry K."/>
            <person name="Daum C."/>
            <person name="Grigoriev I.V."/>
            <person name="Hilden K.S."/>
            <person name="Makela M.R."/>
            <person name="de Vries R.P."/>
        </authorList>
    </citation>
    <scope>NUCLEOTIDE SEQUENCE [LARGE SCALE GENOMIC DNA]</scope>
    <source>
        <strain evidence="2">OM18370.1</strain>
    </source>
</reference>
<evidence type="ECO:0000313" key="2">
    <source>
        <dbReference type="EMBL" id="TBU32845.1"/>
    </source>
</evidence>
<dbReference type="Proteomes" id="UP000292957">
    <property type="component" value="Unassembled WGS sequence"/>
</dbReference>
<accession>A0A4Q9MYK7</accession>
<dbReference type="EMBL" id="ML143393">
    <property type="protein sequence ID" value="TBU32845.1"/>
    <property type="molecule type" value="Genomic_DNA"/>
</dbReference>
<feature type="compositionally biased region" description="Polar residues" evidence="1">
    <location>
        <begin position="17"/>
        <end position="29"/>
    </location>
</feature>
<evidence type="ECO:0000256" key="1">
    <source>
        <dbReference type="SAM" id="MobiDB-lite"/>
    </source>
</evidence>
<gene>
    <name evidence="2" type="ORF">BD311DRAFT_512681</name>
</gene>
<dbReference type="AlphaFoldDB" id="A0A4Q9MYK7"/>
<organism evidence="2">
    <name type="scientific">Dichomitus squalens</name>
    <dbReference type="NCBI Taxonomy" id="114155"/>
    <lineage>
        <taxon>Eukaryota</taxon>
        <taxon>Fungi</taxon>
        <taxon>Dikarya</taxon>
        <taxon>Basidiomycota</taxon>
        <taxon>Agaricomycotina</taxon>
        <taxon>Agaricomycetes</taxon>
        <taxon>Polyporales</taxon>
        <taxon>Polyporaceae</taxon>
        <taxon>Dichomitus</taxon>
    </lineage>
</organism>
<dbReference type="InterPro" id="IPR036249">
    <property type="entry name" value="Thioredoxin-like_sf"/>
</dbReference>
<dbReference type="OrthoDB" id="10257948at2759"/>